<feature type="transmembrane region" description="Helical" evidence="5">
    <location>
        <begin position="185"/>
        <end position="207"/>
    </location>
</feature>
<keyword evidence="2 7" id="KW-0418">Kinase</keyword>
<name>A0A2I1RCT6_9ACTN</name>
<evidence type="ECO:0000256" key="1">
    <source>
        <dbReference type="ARBA" id="ARBA00022679"/>
    </source>
</evidence>
<evidence type="ECO:0000256" key="3">
    <source>
        <dbReference type="ARBA" id="ARBA00023012"/>
    </source>
</evidence>
<dbReference type="GO" id="GO:0016020">
    <property type="term" value="C:membrane"/>
    <property type="evidence" value="ECO:0007669"/>
    <property type="project" value="InterPro"/>
</dbReference>
<feature type="transmembrane region" description="Helical" evidence="5">
    <location>
        <begin position="161"/>
        <end position="179"/>
    </location>
</feature>
<dbReference type="GO" id="GO:0000155">
    <property type="term" value="F:phosphorelay sensor kinase activity"/>
    <property type="evidence" value="ECO:0007669"/>
    <property type="project" value="InterPro"/>
</dbReference>
<accession>A0A2I1RCT6</accession>
<protein>
    <submittedName>
        <fullName evidence="7">Histidine kinase</fullName>
    </submittedName>
</protein>
<dbReference type="RefSeq" id="WP_101819100.1">
    <property type="nucleotide sequence ID" value="NZ_PKJC01000002.1"/>
</dbReference>
<dbReference type="InterPro" id="IPR050482">
    <property type="entry name" value="Sensor_HK_TwoCompSys"/>
</dbReference>
<sequence length="422" mass="44816">MDRSGDRVARSASASPEGRGRRSVVTRTAARWRELSGPQRYRLYTRCTLQAVIVAISIVLSVSAGTGWSIAGILLGGAAAVVALEAQPDFAVGPTARWRRGLLIGAVLVMAAVWVAAVIASHTAAEDSGVAGSDIDAARTLGMYVAFLVALSVLPFLRHRWWVLAALSLGSGALLSGSVPGAVRLTVYVFVIGLVMVATTLATQWGLHVIDDLERAKAVEARLRVAEERLRFSRDLHDVVGRGFSAIAVKSELAGSLLRAAESPTADRETVTARAATEIDEIKSLAVRSMEQMRSLVRGYRDVDLTGEVAGARSLLSAAGCLLVVDGEPAEVPDRYREVAAWVVREGTTNIVKHSAASSARLTLQPDGMSLRNNGVGVGDMHTPSPRSGLRGLAERLEPVGATIDTSVRDDEFLLQIGWAKP</sequence>
<evidence type="ECO:0000313" key="7">
    <source>
        <dbReference type="EMBL" id="PKZ66866.1"/>
    </source>
</evidence>
<dbReference type="Gene3D" id="1.20.5.1930">
    <property type="match status" value="1"/>
</dbReference>
<dbReference type="PANTHER" id="PTHR24421:SF63">
    <property type="entry name" value="SENSOR HISTIDINE KINASE DESK"/>
    <property type="match status" value="1"/>
</dbReference>
<keyword evidence="1" id="KW-0808">Transferase</keyword>
<gene>
    <name evidence="7" type="ORF">CYJ73_03795</name>
</gene>
<dbReference type="PANTHER" id="PTHR24421">
    <property type="entry name" value="NITRATE/NITRITE SENSOR PROTEIN NARX-RELATED"/>
    <property type="match status" value="1"/>
</dbReference>
<evidence type="ECO:0000259" key="6">
    <source>
        <dbReference type="Pfam" id="PF07730"/>
    </source>
</evidence>
<keyword evidence="5" id="KW-0472">Membrane</keyword>
<dbReference type="InterPro" id="IPR011712">
    <property type="entry name" value="Sig_transdc_His_kin_sub3_dim/P"/>
</dbReference>
<dbReference type="Gene3D" id="3.30.565.10">
    <property type="entry name" value="Histidine kinase-like ATPase, C-terminal domain"/>
    <property type="match status" value="1"/>
</dbReference>
<comment type="caution">
    <text evidence="7">The sequence shown here is derived from an EMBL/GenBank/DDBJ whole genome shotgun (WGS) entry which is preliminary data.</text>
</comment>
<feature type="region of interest" description="Disordered" evidence="4">
    <location>
        <begin position="1"/>
        <end position="24"/>
    </location>
</feature>
<feature type="transmembrane region" description="Helical" evidence="5">
    <location>
        <begin position="68"/>
        <end position="86"/>
    </location>
</feature>
<feature type="domain" description="Signal transduction histidine kinase subgroup 3 dimerisation and phosphoacceptor" evidence="6">
    <location>
        <begin position="228"/>
        <end position="304"/>
    </location>
</feature>
<dbReference type="Pfam" id="PF07730">
    <property type="entry name" value="HisKA_3"/>
    <property type="match status" value="1"/>
</dbReference>
<keyword evidence="3" id="KW-0902">Two-component regulatory system</keyword>
<dbReference type="InterPro" id="IPR036890">
    <property type="entry name" value="HATPase_C_sf"/>
</dbReference>
<proteinExistence type="predicted"/>
<keyword evidence="5" id="KW-1133">Transmembrane helix</keyword>
<dbReference type="AlphaFoldDB" id="A0A2I1RCT6"/>
<dbReference type="EMBL" id="PKJC01000002">
    <property type="protein sequence ID" value="PKZ66866.1"/>
    <property type="molecule type" value="Genomic_DNA"/>
</dbReference>
<dbReference type="GO" id="GO:0046983">
    <property type="term" value="F:protein dimerization activity"/>
    <property type="evidence" value="ECO:0007669"/>
    <property type="project" value="InterPro"/>
</dbReference>
<reference evidence="7 8" key="1">
    <citation type="submission" date="2017-12" db="EMBL/GenBank/DDBJ databases">
        <title>Phylogenetic diversity of female urinary microbiome.</title>
        <authorList>
            <person name="Thomas-White K."/>
            <person name="Wolfe A.J."/>
        </authorList>
    </citation>
    <scope>NUCLEOTIDE SEQUENCE [LARGE SCALE GENOMIC DNA]</scope>
    <source>
        <strain evidence="7 8">UMB0777</strain>
    </source>
</reference>
<evidence type="ECO:0000256" key="4">
    <source>
        <dbReference type="SAM" id="MobiDB-lite"/>
    </source>
</evidence>
<dbReference type="Proteomes" id="UP000234662">
    <property type="component" value="Unassembled WGS sequence"/>
</dbReference>
<evidence type="ECO:0000256" key="5">
    <source>
        <dbReference type="SAM" id="Phobius"/>
    </source>
</evidence>
<evidence type="ECO:0000313" key="8">
    <source>
        <dbReference type="Proteomes" id="UP000234662"/>
    </source>
</evidence>
<keyword evidence="5" id="KW-0812">Transmembrane</keyword>
<feature type="transmembrane region" description="Helical" evidence="5">
    <location>
        <begin position="102"/>
        <end position="125"/>
    </location>
</feature>
<feature type="transmembrane region" description="Helical" evidence="5">
    <location>
        <begin position="137"/>
        <end position="154"/>
    </location>
</feature>
<organism evidence="7 8">
    <name type="scientific">Gordonia terrae</name>
    <dbReference type="NCBI Taxonomy" id="2055"/>
    <lineage>
        <taxon>Bacteria</taxon>
        <taxon>Bacillati</taxon>
        <taxon>Actinomycetota</taxon>
        <taxon>Actinomycetes</taxon>
        <taxon>Mycobacteriales</taxon>
        <taxon>Gordoniaceae</taxon>
        <taxon>Gordonia</taxon>
    </lineage>
</organism>
<evidence type="ECO:0000256" key="2">
    <source>
        <dbReference type="ARBA" id="ARBA00022777"/>
    </source>
</evidence>